<dbReference type="PROSITE" id="PS00211">
    <property type="entry name" value="ABC_TRANSPORTER_1"/>
    <property type="match status" value="1"/>
</dbReference>
<dbReference type="InterPro" id="IPR003439">
    <property type="entry name" value="ABC_transporter-like_ATP-bd"/>
</dbReference>
<dbReference type="PANTHER" id="PTHR43582">
    <property type="entry name" value="LINEARMYCIN RESISTANCE ATP-BINDING PROTEIN LNRL"/>
    <property type="match status" value="1"/>
</dbReference>
<evidence type="ECO:0000313" key="6">
    <source>
        <dbReference type="Proteomes" id="UP000184048"/>
    </source>
</evidence>
<evidence type="ECO:0000313" key="5">
    <source>
        <dbReference type="EMBL" id="SHE30869.1"/>
    </source>
</evidence>
<evidence type="ECO:0000256" key="2">
    <source>
        <dbReference type="ARBA" id="ARBA00022840"/>
    </source>
</evidence>
<dbReference type="SMART" id="SM00382">
    <property type="entry name" value="AAA"/>
    <property type="match status" value="1"/>
</dbReference>
<feature type="region of interest" description="Disordered" evidence="3">
    <location>
        <begin position="248"/>
        <end position="268"/>
    </location>
</feature>
<dbReference type="RefSeq" id="WP_072833279.1">
    <property type="nucleotide sequence ID" value="NZ_FQUU01000001.1"/>
</dbReference>
<proteinExistence type="predicted"/>
<dbReference type="InterPro" id="IPR017871">
    <property type="entry name" value="ABC_transporter-like_CS"/>
</dbReference>
<dbReference type="InterPro" id="IPR027417">
    <property type="entry name" value="P-loop_NTPase"/>
</dbReference>
<dbReference type="STRING" id="1121884.SAMN02745131_00096"/>
<dbReference type="Gene3D" id="3.40.50.300">
    <property type="entry name" value="P-loop containing nucleotide triphosphate hydrolases"/>
    <property type="match status" value="1"/>
</dbReference>
<keyword evidence="6" id="KW-1185">Reference proteome</keyword>
<evidence type="ECO:0000256" key="3">
    <source>
        <dbReference type="SAM" id="MobiDB-lite"/>
    </source>
</evidence>
<dbReference type="GO" id="GO:0016887">
    <property type="term" value="F:ATP hydrolysis activity"/>
    <property type="evidence" value="ECO:0007669"/>
    <property type="project" value="InterPro"/>
</dbReference>
<dbReference type="GO" id="GO:0005524">
    <property type="term" value="F:ATP binding"/>
    <property type="evidence" value="ECO:0007669"/>
    <property type="project" value="UniProtKB-KW"/>
</dbReference>
<protein>
    <submittedName>
        <fullName evidence="5">ABC-2 type transport system ATP-binding protein</fullName>
    </submittedName>
</protein>
<accession>A0A1M4SF93</accession>
<dbReference type="Pfam" id="PF00005">
    <property type="entry name" value="ABC_tran"/>
    <property type="match status" value="1"/>
</dbReference>
<reference evidence="5 6" key="1">
    <citation type="submission" date="2016-11" db="EMBL/GenBank/DDBJ databases">
        <authorList>
            <person name="Jaros S."/>
            <person name="Januszkiewicz K."/>
            <person name="Wedrychowicz H."/>
        </authorList>
    </citation>
    <scope>NUCLEOTIDE SEQUENCE [LARGE SCALE GENOMIC DNA]</scope>
    <source>
        <strain evidence="5 6">DSM 18119</strain>
    </source>
</reference>
<dbReference type="AlphaFoldDB" id="A0A1M4SF93"/>
<sequence length="268" mass="30010">MAMALLLTTQYLTKRFHAFTALDALTISIEEGEIFSLLGPNGAGKSTCIKLLTTLLKPSSGDAIIDGVSVVDHPFRIRRLIGYVPQMISVDGTLTGYENLLLFAKLYDLPSQEAKQRVNEYLGFMELQEAAHKPVRTYSGGMIRRLEIAQSMMHRPKMLFLDEPTTGLDPIGVQTVWQHILELKKQFNTTILLTTHIMDEADKLSDHVAFLSRGKLAAVGTPEELKKSVQSIDSSMEDVFIHYTKESPDSERGFHEVATERKTTRRLG</sequence>
<name>A0A1M4SF93_9BACT</name>
<evidence type="ECO:0000256" key="1">
    <source>
        <dbReference type="ARBA" id="ARBA00022741"/>
    </source>
</evidence>
<keyword evidence="2 5" id="KW-0067">ATP-binding</keyword>
<organism evidence="5 6">
    <name type="scientific">Flavisolibacter ginsengisoli DSM 18119</name>
    <dbReference type="NCBI Taxonomy" id="1121884"/>
    <lineage>
        <taxon>Bacteria</taxon>
        <taxon>Pseudomonadati</taxon>
        <taxon>Bacteroidota</taxon>
        <taxon>Chitinophagia</taxon>
        <taxon>Chitinophagales</taxon>
        <taxon>Chitinophagaceae</taxon>
        <taxon>Flavisolibacter</taxon>
    </lineage>
</organism>
<dbReference type="PANTHER" id="PTHR43582:SF2">
    <property type="entry name" value="LINEARMYCIN RESISTANCE ATP-BINDING PROTEIN LNRL"/>
    <property type="match status" value="1"/>
</dbReference>
<dbReference type="EMBL" id="FQUU01000001">
    <property type="protein sequence ID" value="SHE30869.1"/>
    <property type="molecule type" value="Genomic_DNA"/>
</dbReference>
<dbReference type="PROSITE" id="PS50893">
    <property type="entry name" value="ABC_TRANSPORTER_2"/>
    <property type="match status" value="1"/>
</dbReference>
<dbReference type="SUPFAM" id="SSF52540">
    <property type="entry name" value="P-loop containing nucleoside triphosphate hydrolases"/>
    <property type="match status" value="1"/>
</dbReference>
<keyword evidence="1" id="KW-0547">Nucleotide-binding</keyword>
<evidence type="ECO:0000259" key="4">
    <source>
        <dbReference type="PROSITE" id="PS50893"/>
    </source>
</evidence>
<dbReference type="InterPro" id="IPR003593">
    <property type="entry name" value="AAA+_ATPase"/>
</dbReference>
<feature type="compositionally biased region" description="Basic and acidic residues" evidence="3">
    <location>
        <begin position="248"/>
        <end position="262"/>
    </location>
</feature>
<gene>
    <name evidence="5" type="ORF">SAMN02745131_00096</name>
</gene>
<dbReference type="Proteomes" id="UP000184048">
    <property type="component" value="Unassembled WGS sequence"/>
</dbReference>
<feature type="domain" description="ABC transporter" evidence="4">
    <location>
        <begin position="7"/>
        <end position="238"/>
    </location>
</feature>